<dbReference type="EMBL" id="CAJNOW010013770">
    <property type="protein sequence ID" value="CAF1624199.1"/>
    <property type="molecule type" value="Genomic_DNA"/>
</dbReference>
<reference evidence="3" key="1">
    <citation type="submission" date="2021-02" db="EMBL/GenBank/DDBJ databases">
        <authorList>
            <person name="Nowell W R."/>
        </authorList>
    </citation>
    <scope>NUCLEOTIDE SEQUENCE</scope>
</reference>
<protein>
    <submittedName>
        <fullName evidence="3">Uncharacterized protein</fullName>
    </submittedName>
</protein>
<feature type="region of interest" description="Disordered" evidence="1">
    <location>
        <begin position="136"/>
        <end position="157"/>
    </location>
</feature>
<accession>A0A816CN29</accession>
<comment type="caution">
    <text evidence="3">The sequence shown here is derived from an EMBL/GenBank/DDBJ whole genome shotgun (WGS) entry which is preliminary data.</text>
</comment>
<feature type="compositionally biased region" description="Basic and acidic residues" evidence="1">
    <location>
        <begin position="255"/>
        <end position="268"/>
    </location>
</feature>
<evidence type="ECO:0000313" key="4">
    <source>
        <dbReference type="Proteomes" id="UP000663834"/>
    </source>
</evidence>
<evidence type="ECO:0000256" key="1">
    <source>
        <dbReference type="SAM" id="MobiDB-lite"/>
    </source>
</evidence>
<proteinExistence type="predicted"/>
<gene>
    <name evidence="2" type="ORF">CJN711_LOCUS14167</name>
    <name evidence="3" type="ORF">KQP761_LOCUS25080</name>
</gene>
<name>A0A816CN29_9BILA</name>
<dbReference type="AlphaFoldDB" id="A0A816CN29"/>
<feature type="region of interest" description="Disordered" evidence="1">
    <location>
        <begin position="248"/>
        <end position="293"/>
    </location>
</feature>
<dbReference type="EMBL" id="CAJNOV010006333">
    <property type="protein sequence ID" value="CAF1244505.1"/>
    <property type="molecule type" value="Genomic_DNA"/>
</dbReference>
<feature type="compositionally biased region" description="Polar residues" evidence="1">
    <location>
        <begin position="280"/>
        <end position="293"/>
    </location>
</feature>
<evidence type="ECO:0000313" key="2">
    <source>
        <dbReference type="EMBL" id="CAF1244505.1"/>
    </source>
</evidence>
<sequence length="434" mass="50240">MSSLSRTRRWFREKYKTSKIGDIRLMSNGIKRQVFTGKTWAYLCSGDPNCRIQARFTCRKHRNVSNDMSLDVPTPTNEIQVLSTGDIEISPNGTRRLWRSKRWHQLCQEDNCLIRAKRFCKEHRTKRIQLLNTNRTLSSQAENDQHEHAELKDMSSQSIEDNNLRQLRNNKRRRIDDNIFDTIAVTPSRGCELQTRTGRRIRCNEFMWEHLCADKKNCSSTRLNQQRHGMSIDETYQNKSNQTASLLTDSTDSIENSKNRKATDDINSKSHTVLKRNSSRRQQTDSSKSITSNLDIKSSASDIRAQENIIEETILNESDIELSSKSCRLDVYRPSMEIAIQPPSPSDYDSPTSTIVEQFGTIIKKETKEEEEEESLICTSSAHTKRIESSCETLQDFLRLEEMKKREFTLDCQRISYRLAKIEDCIGSISSKNS</sequence>
<organism evidence="3 4">
    <name type="scientific">Rotaria magnacalcarata</name>
    <dbReference type="NCBI Taxonomy" id="392030"/>
    <lineage>
        <taxon>Eukaryota</taxon>
        <taxon>Metazoa</taxon>
        <taxon>Spiralia</taxon>
        <taxon>Gnathifera</taxon>
        <taxon>Rotifera</taxon>
        <taxon>Eurotatoria</taxon>
        <taxon>Bdelloidea</taxon>
        <taxon>Philodinida</taxon>
        <taxon>Philodinidae</taxon>
        <taxon>Rotaria</taxon>
    </lineage>
</organism>
<dbReference type="OrthoDB" id="10044276at2759"/>
<feature type="compositionally biased region" description="Basic and acidic residues" evidence="1">
    <location>
        <begin position="143"/>
        <end position="153"/>
    </location>
</feature>
<dbReference type="Proteomes" id="UP000663855">
    <property type="component" value="Unassembled WGS sequence"/>
</dbReference>
<dbReference type="Proteomes" id="UP000663834">
    <property type="component" value="Unassembled WGS sequence"/>
</dbReference>
<evidence type="ECO:0000313" key="3">
    <source>
        <dbReference type="EMBL" id="CAF1624199.1"/>
    </source>
</evidence>